<feature type="non-terminal residue" evidence="12">
    <location>
        <position position="566"/>
    </location>
</feature>
<keyword evidence="5" id="KW-0862">Zinc</keyword>
<dbReference type="Proteomes" id="UP000198323">
    <property type="component" value="Unassembled WGS sequence"/>
</dbReference>
<evidence type="ECO:0000256" key="4">
    <source>
        <dbReference type="ARBA" id="ARBA00022771"/>
    </source>
</evidence>
<sequence>MDPGGGSLGLQTQEPKMPHAMIMQDFVAGMAGTAHIDGDHIVVSVPEAVLVSDVVTDDGITLDHGLAAEVVQGPDIITETDVVTEGVIVPDSVLETDVAIEEALDTSDHVLTSDLITEAVRVPDQVFVADLVTGPDGHLEHVVQDSVSGANSPTMVSEEVLVTNSDSETVVQAAGSVPGSTVTIKTEDDDDGKSTSEDYLMISCLRYSDPQGIASSWPVRRPCMHYAADLKPTKEQLWSWPLGVRYLKMNSFVKALYVYKTFLYVRIVMEKIMLLVILTCSSAFEPHCYSLIFTVDDVGEKLDHIGSTPLKISTEVTNDEVAKDDGFGSEVIKVYIFKAEAEDDVEIGGTEIVTESDFHNGHSVAGVIEQGGVGRMQREKMVYMAVKDTSQEDEDISCAEIADEVYMEVIVGEEEATSLPDTQLEESGVNKTFVPVAWAAAYGDDRRLPRRYEDGQAAGNNLDTRLENKNGNATQYLQICDSISTNRVLKQKTKKRRRGEARQWQTGKHSVIIGPDGQPLTVYPCHICGKKFKSRGFLKRHMKNHPDHMIKKKYQCTDCDFTTNKK</sequence>
<dbReference type="STRING" id="9009.A0A226MHP6"/>
<name>A0A226MHP6_CALSU</name>
<keyword evidence="8" id="KW-0804">Transcription</keyword>
<keyword evidence="4 10" id="KW-0863">Zinc-finger</keyword>
<evidence type="ECO:0000256" key="9">
    <source>
        <dbReference type="ARBA" id="ARBA00023242"/>
    </source>
</evidence>
<dbReference type="PROSITE" id="PS00028">
    <property type="entry name" value="ZINC_FINGER_C2H2_1"/>
    <property type="match status" value="1"/>
</dbReference>
<dbReference type="AlphaFoldDB" id="A0A226MHP6"/>
<evidence type="ECO:0000256" key="2">
    <source>
        <dbReference type="ARBA" id="ARBA00022723"/>
    </source>
</evidence>
<evidence type="ECO:0000313" key="12">
    <source>
        <dbReference type="EMBL" id="OXB54815.1"/>
    </source>
</evidence>
<dbReference type="OrthoDB" id="3561125at2759"/>
<dbReference type="SUPFAM" id="SSF57667">
    <property type="entry name" value="beta-beta-alpha zinc fingers"/>
    <property type="match status" value="1"/>
</dbReference>
<dbReference type="PROSITE" id="PS50157">
    <property type="entry name" value="ZINC_FINGER_C2H2_2"/>
    <property type="match status" value="1"/>
</dbReference>
<dbReference type="InterPro" id="IPR036236">
    <property type="entry name" value="Znf_C2H2_sf"/>
</dbReference>
<dbReference type="GO" id="GO:0006355">
    <property type="term" value="P:regulation of DNA-templated transcription"/>
    <property type="evidence" value="ECO:0007669"/>
    <property type="project" value="InterPro"/>
</dbReference>
<organism evidence="12 13">
    <name type="scientific">Callipepla squamata</name>
    <name type="common">Scaled quail</name>
    <dbReference type="NCBI Taxonomy" id="9009"/>
    <lineage>
        <taxon>Eukaryota</taxon>
        <taxon>Metazoa</taxon>
        <taxon>Chordata</taxon>
        <taxon>Craniata</taxon>
        <taxon>Vertebrata</taxon>
        <taxon>Euteleostomi</taxon>
        <taxon>Archelosauria</taxon>
        <taxon>Archosauria</taxon>
        <taxon>Dinosauria</taxon>
        <taxon>Saurischia</taxon>
        <taxon>Theropoda</taxon>
        <taxon>Coelurosauria</taxon>
        <taxon>Aves</taxon>
        <taxon>Neognathae</taxon>
        <taxon>Galloanserae</taxon>
        <taxon>Galliformes</taxon>
        <taxon>Odontophoridae</taxon>
        <taxon>Callipepla</taxon>
    </lineage>
</organism>
<evidence type="ECO:0000256" key="7">
    <source>
        <dbReference type="ARBA" id="ARBA00023125"/>
    </source>
</evidence>
<dbReference type="GO" id="GO:0005634">
    <property type="term" value="C:nucleus"/>
    <property type="evidence" value="ECO:0007669"/>
    <property type="project" value="UniProtKB-SubCell"/>
</dbReference>
<evidence type="ECO:0000256" key="6">
    <source>
        <dbReference type="ARBA" id="ARBA00023015"/>
    </source>
</evidence>
<keyword evidence="7" id="KW-0238">DNA-binding</keyword>
<keyword evidence="6" id="KW-0805">Transcription regulation</keyword>
<dbReference type="InterPro" id="IPR013087">
    <property type="entry name" value="Znf_C2H2_type"/>
</dbReference>
<evidence type="ECO:0000256" key="5">
    <source>
        <dbReference type="ARBA" id="ARBA00022833"/>
    </source>
</evidence>
<dbReference type="EMBL" id="MCFN01000854">
    <property type="protein sequence ID" value="OXB54815.1"/>
    <property type="molecule type" value="Genomic_DNA"/>
</dbReference>
<evidence type="ECO:0000256" key="8">
    <source>
        <dbReference type="ARBA" id="ARBA00023163"/>
    </source>
</evidence>
<dbReference type="SMART" id="SM00355">
    <property type="entry name" value="ZnF_C2H2"/>
    <property type="match status" value="1"/>
</dbReference>
<reference evidence="12 13" key="1">
    <citation type="submission" date="2016-07" db="EMBL/GenBank/DDBJ databases">
        <title>Disparate Historic Effective Population Sizes Predicted by Modern Levels of Genome Diversity for the Scaled Quail (Callipepla squamata) and the Northern Bobwhite (Colinus virginianus): Inferences from First and Second Generation Draft Genome Assemblies for Sympatric New World Quail.</title>
        <authorList>
            <person name="Oldeschulte D.L."/>
            <person name="Halley Y.A."/>
            <person name="Bhattarai E.K."/>
            <person name="Brashear W.A."/>
            <person name="Hill J."/>
            <person name="Metz R.P."/>
            <person name="Johnson C.D."/>
            <person name="Rollins D."/>
            <person name="Peterson M.J."/>
            <person name="Bickhart D.M."/>
            <person name="Decker J.E."/>
            <person name="Seabury C.M."/>
        </authorList>
    </citation>
    <scope>NUCLEOTIDE SEQUENCE [LARGE SCALE GENOMIC DNA]</scope>
    <source>
        <strain evidence="12 13">Texas</strain>
        <tissue evidence="12">Leg muscle</tissue>
    </source>
</reference>
<comment type="subcellular location">
    <subcellularLocation>
        <location evidence="1">Nucleus</location>
    </subcellularLocation>
</comment>
<keyword evidence="9" id="KW-0539">Nucleus</keyword>
<protein>
    <recommendedName>
        <fullName evidence="11">C2H2-type domain-containing protein</fullName>
    </recommendedName>
</protein>
<comment type="caution">
    <text evidence="12">The sequence shown here is derived from an EMBL/GenBank/DDBJ whole genome shotgun (WGS) entry which is preliminary data.</text>
</comment>
<keyword evidence="3" id="KW-0677">Repeat</keyword>
<dbReference type="Pfam" id="PF00096">
    <property type="entry name" value="zf-C2H2"/>
    <property type="match status" value="1"/>
</dbReference>
<evidence type="ECO:0000256" key="10">
    <source>
        <dbReference type="PROSITE-ProRule" id="PRU00042"/>
    </source>
</evidence>
<evidence type="ECO:0000313" key="13">
    <source>
        <dbReference type="Proteomes" id="UP000198323"/>
    </source>
</evidence>
<keyword evidence="2" id="KW-0479">Metal-binding</keyword>
<evidence type="ECO:0000259" key="11">
    <source>
        <dbReference type="PROSITE" id="PS50157"/>
    </source>
</evidence>
<accession>A0A226MHP6</accession>
<dbReference type="Gene3D" id="3.30.160.60">
    <property type="entry name" value="Classic Zinc Finger"/>
    <property type="match status" value="1"/>
</dbReference>
<gene>
    <name evidence="12" type="ORF">ASZ78_010542</name>
</gene>
<evidence type="ECO:0000256" key="3">
    <source>
        <dbReference type="ARBA" id="ARBA00022737"/>
    </source>
</evidence>
<feature type="domain" description="C2H2-type" evidence="11">
    <location>
        <begin position="523"/>
        <end position="550"/>
    </location>
</feature>
<dbReference type="InterPro" id="IPR006794">
    <property type="entry name" value="Transcrp_activ_Zfx/Zfy-dom"/>
</dbReference>
<dbReference type="GO" id="GO:0003677">
    <property type="term" value="F:DNA binding"/>
    <property type="evidence" value="ECO:0007669"/>
    <property type="project" value="UniProtKB-KW"/>
</dbReference>
<keyword evidence="13" id="KW-1185">Reference proteome</keyword>
<dbReference type="FunFam" id="3.30.160.60:FF:000461">
    <property type="entry name" value="Zinc finger X-chromosomal protein-like protein"/>
    <property type="match status" value="1"/>
</dbReference>
<proteinExistence type="predicted"/>
<evidence type="ECO:0000256" key="1">
    <source>
        <dbReference type="ARBA" id="ARBA00004123"/>
    </source>
</evidence>
<dbReference type="Pfam" id="PF04704">
    <property type="entry name" value="Zfx_Zfy_act"/>
    <property type="match status" value="2"/>
</dbReference>
<dbReference type="GO" id="GO:0008270">
    <property type="term" value="F:zinc ion binding"/>
    <property type="evidence" value="ECO:0007669"/>
    <property type="project" value="UniProtKB-KW"/>
</dbReference>